<evidence type="ECO:0000313" key="3">
    <source>
        <dbReference type="Proteomes" id="UP001250181"/>
    </source>
</evidence>
<evidence type="ECO:0000256" key="1">
    <source>
        <dbReference type="SAM" id="MobiDB-lite"/>
    </source>
</evidence>
<organism evidence="2 3">
    <name type="scientific">Streptomyces tamarix</name>
    <dbReference type="NCBI Taxonomy" id="3078565"/>
    <lineage>
        <taxon>Bacteria</taxon>
        <taxon>Bacillati</taxon>
        <taxon>Actinomycetota</taxon>
        <taxon>Actinomycetes</taxon>
        <taxon>Kitasatosporales</taxon>
        <taxon>Streptomycetaceae</taxon>
        <taxon>Streptomyces</taxon>
    </lineage>
</organism>
<feature type="compositionally biased region" description="Basic and acidic residues" evidence="1">
    <location>
        <begin position="11"/>
        <end position="30"/>
    </location>
</feature>
<gene>
    <name evidence="2" type="ORF">RND61_00425</name>
</gene>
<proteinExistence type="predicted"/>
<keyword evidence="3" id="KW-1185">Reference proteome</keyword>
<evidence type="ECO:0000313" key="2">
    <source>
        <dbReference type="EMBL" id="MDT9680558.1"/>
    </source>
</evidence>
<sequence length="79" mass="8292">MVTRSGQEYARSPRDGRAARPGGERVEDVTGRPASPAPRPYGCRLAEAPYGRTGRPAREALARACPGGYGPGGAARDPR</sequence>
<dbReference type="Proteomes" id="UP001250181">
    <property type="component" value="Unassembled WGS sequence"/>
</dbReference>
<reference evidence="2 3" key="1">
    <citation type="submission" date="2023-09" db="EMBL/GenBank/DDBJ databases">
        <title>Streptomyces sp. nov.: A antagonism against Alternaria gaisen Producing Streptochlin, Isolated from Tamarix root soil.</title>
        <authorList>
            <person name="Chen Y."/>
        </authorList>
    </citation>
    <scope>NUCLEOTIDE SEQUENCE [LARGE SCALE GENOMIC DNA]</scope>
    <source>
        <strain evidence="2 3">TRM76323</strain>
    </source>
</reference>
<accession>A0ABU3QCR0</accession>
<comment type="caution">
    <text evidence="2">The sequence shown here is derived from an EMBL/GenBank/DDBJ whole genome shotgun (WGS) entry which is preliminary data.</text>
</comment>
<feature type="region of interest" description="Disordered" evidence="1">
    <location>
        <begin position="1"/>
        <end position="43"/>
    </location>
</feature>
<name>A0ABU3QCR0_9ACTN</name>
<dbReference type="EMBL" id="JAWCTQ010000001">
    <property type="protein sequence ID" value="MDT9680558.1"/>
    <property type="molecule type" value="Genomic_DNA"/>
</dbReference>
<dbReference type="RefSeq" id="WP_315875556.1">
    <property type="nucleotide sequence ID" value="NZ_JAWCTQ010000001.1"/>
</dbReference>
<protein>
    <submittedName>
        <fullName evidence="2">Uncharacterized protein</fullName>
    </submittedName>
</protein>